<proteinExistence type="predicted"/>
<comment type="caution">
    <text evidence="1">The sequence shown here is derived from an EMBL/GenBank/DDBJ whole genome shotgun (WGS) entry which is preliminary data.</text>
</comment>
<gene>
    <name evidence="1" type="ORF">HCJ96_12590</name>
</gene>
<keyword evidence="2" id="KW-1185">Reference proteome</keyword>
<organism evidence="1 2">
    <name type="scientific">Alteromonas ponticola</name>
    <dbReference type="NCBI Taxonomy" id="2720613"/>
    <lineage>
        <taxon>Bacteria</taxon>
        <taxon>Pseudomonadati</taxon>
        <taxon>Pseudomonadota</taxon>
        <taxon>Gammaproteobacteria</taxon>
        <taxon>Alteromonadales</taxon>
        <taxon>Alteromonadaceae</taxon>
        <taxon>Alteromonas/Salinimonas group</taxon>
        <taxon>Alteromonas</taxon>
    </lineage>
</organism>
<reference evidence="1 2" key="1">
    <citation type="submission" date="2020-03" db="EMBL/GenBank/DDBJ databases">
        <title>Alteromonas ponticola sp. nov., isolated from seawater.</title>
        <authorList>
            <person name="Yoon J.-H."/>
            <person name="Kim Y.-O."/>
        </authorList>
    </citation>
    <scope>NUCLEOTIDE SEQUENCE [LARGE SCALE GENOMIC DNA]</scope>
    <source>
        <strain evidence="1 2">MYP5</strain>
    </source>
</reference>
<name>A0ABX1R5X7_9ALTE</name>
<evidence type="ECO:0008006" key="3">
    <source>
        <dbReference type="Google" id="ProtNLM"/>
    </source>
</evidence>
<evidence type="ECO:0000313" key="1">
    <source>
        <dbReference type="EMBL" id="NMH60867.1"/>
    </source>
</evidence>
<evidence type="ECO:0000313" key="2">
    <source>
        <dbReference type="Proteomes" id="UP000709336"/>
    </source>
</evidence>
<dbReference type="Proteomes" id="UP000709336">
    <property type="component" value="Unassembled WGS sequence"/>
</dbReference>
<sequence>MSGNFSKNLNKGFRMKEIALVATFFCTMTAGATESFNASAYFENAISKTKRPAHNFIELYLHQHDFKNAHELLCEDIADKTPVSSLKTVYTQLEELTDVSQFSEIKIVDAYVQLTKVEPEGLVNYVVVLTHEDDEKISGSITLRATSGCLWGWRFEPMKIKQFQFKND</sequence>
<dbReference type="EMBL" id="JAATNW010000006">
    <property type="protein sequence ID" value="NMH60867.1"/>
    <property type="molecule type" value="Genomic_DNA"/>
</dbReference>
<protein>
    <recommendedName>
        <fullName evidence="3">DUF3887 domain-containing protein</fullName>
    </recommendedName>
</protein>
<accession>A0ABX1R5X7</accession>